<name>A0A1F7IBM0_9BACT</name>
<dbReference type="InterPro" id="IPR041633">
    <property type="entry name" value="Polbeta"/>
</dbReference>
<dbReference type="InterPro" id="IPR043519">
    <property type="entry name" value="NT_sf"/>
</dbReference>
<dbReference type="Gene3D" id="3.30.460.10">
    <property type="entry name" value="Beta Polymerase, domain 2"/>
    <property type="match status" value="1"/>
</dbReference>
<organism evidence="2 3">
    <name type="scientific">Candidatus Roizmanbacteria bacterium RIFCSPLOWO2_01_FULL_35_13</name>
    <dbReference type="NCBI Taxonomy" id="1802055"/>
    <lineage>
        <taxon>Bacteria</taxon>
        <taxon>Candidatus Roizmaniibacteriota</taxon>
    </lineage>
</organism>
<accession>A0A1F7IBM0</accession>
<dbReference type="SUPFAM" id="SSF81301">
    <property type="entry name" value="Nucleotidyltransferase"/>
    <property type="match status" value="1"/>
</dbReference>
<comment type="caution">
    <text evidence="2">The sequence shown here is derived from an EMBL/GenBank/DDBJ whole genome shotgun (WGS) entry which is preliminary data.</text>
</comment>
<evidence type="ECO:0000259" key="1">
    <source>
        <dbReference type="Pfam" id="PF18765"/>
    </source>
</evidence>
<sequence>MLNKNIIGQINKIVFRFLDPKRDKVFIFGSRASDKAMKFSDIDIGIETKRKIRGSTIEEIKELFEESDIPYTVDVVDFSDVSDKFKKVAKQKVIYLN</sequence>
<dbReference type="EMBL" id="MGAF01000026">
    <property type="protein sequence ID" value="OGK40756.1"/>
    <property type="molecule type" value="Genomic_DNA"/>
</dbReference>
<protein>
    <recommendedName>
        <fullName evidence="1">Polymerase beta nucleotidyltransferase domain-containing protein</fullName>
    </recommendedName>
</protein>
<evidence type="ECO:0000313" key="2">
    <source>
        <dbReference type="EMBL" id="OGK40756.1"/>
    </source>
</evidence>
<dbReference type="AlphaFoldDB" id="A0A1F7IBM0"/>
<dbReference type="CDD" id="cd05403">
    <property type="entry name" value="NT_KNTase_like"/>
    <property type="match status" value="1"/>
</dbReference>
<gene>
    <name evidence="2" type="ORF">A3A74_04015</name>
</gene>
<dbReference type="STRING" id="1802055.A3A74_04015"/>
<evidence type="ECO:0000313" key="3">
    <source>
        <dbReference type="Proteomes" id="UP000179270"/>
    </source>
</evidence>
<reference evidence="2 3" key="1">
    <citation type="journal article" date="2016" name="Nat. Commun.">
        <title>Thousands of microbial genomes shed light on interconnected biogeochemical processes in an aquifer system.</title>
        <authorList>
            <person name="Anantharaman K."/>
            <person name="Brown C.T."/>
            <person name="Hug L.A."/>
            <person name="Sharon I."/>
            <person name="Castelle C.J."/>
            <person name="Probst A.J."/>
            <person name="Thomas B.C."/>
            <person name="Singh A."/>
            <person name="Wilkins M.J."/>
            <person name="Karaoz U."/>
            <person name="Brodie E.L."/>
            <person name="Williams K.H."/>
            <person name="Hubbard S.S."/>
            <person name="Banfield J.F."/>
        </authorList>
    </citation>
    <scope>NUCLEOTIDE SEQUENCE [LARGE SCALE GENOMIC DNA]</scope>
</reference>
<proteinExistence type="predicted"/>
<dbReference type="Proteomes" id="UP000179270">
    <property type="component" value="Unassembled WGS sequence"/>
</dbReference>
<dbReference type="Pfam" id="PF18765">
    <property type="entry name" value="Polbeta"/>
    <property type="match status" value="1"/>
</dbReference>
<feature type="domain" description="Polymerase beta nucleotidyltransferase" evidence="1">
    <location>
        <begin position="23"/>
        <end position="95"/>
    </location>
</feature>